<dbReference type="Proteomes" id="UP000596742">
    <property type="component" value="Unassembled WGS sequence"/>
</dbReference>
<organism evidence="4 5">
    <name type="scientific">Mytilus galloprovincialis</name>
    <name type="common">Mediterranean mussel</name>
    <dbReference type="NCBI Taxonomy" id="29158"/>
    <lineage>
        <taxon>Eukaryota</taxon>
        <taxon>Metazoa</taxon>
        <taxon>Spiralia</taxon>
        <taxon>Lophotrochozoa</taxon>
        <taxon>Mollusca</taxon>
        <taxon>Bivalvia</taxon>
        <taxon>Autobranchia</taxon>
        <taxon>Pteriomorphia</taxon>
        <taxon>Mytilida</taxon>
        <taxon>Mytiloidea</taxon>
        <taxon>Mytilidae</taxon>
        <taxon>Mytilinae</taxon>
        <taxon>Mytilus</taxon>
    </lineage>
</organism>
<keyword evidence="4" id="KW-0548">Nucleotidyltransferase</keyword>
<sequence>MNLEDKEYSLQIYQYLCDIVGSKDVVKTRRSTILAVDTALSNTDHTLISSGSKGEGLDLNGSDYDVMLVDKHVGVYESIHDMPSFSPSHELTLLMDTNLTKPGYTKLSVYDISKSYSSIYMECCETFQMKSYISCKLFREFHLYEDYDMIMHGPCSSSKDGTFDEVGTFQCKKWVKPARQWMNRSRCTWPEYELIQSVVEHGILFVPIGCKGSVTEDLEWRMSFSVAEKLLIHSFSHTQLLCYALLKILLNDIIKQKHEDLICSYFLKTIMFWICEESEHQWIPEMFVRCFMSCLTRFIYCVEYETCLHYFIPDNNLFEGRFVFEERQALLVTLVKIHNTPWYYVFHTATFEHFISARINSFYPYLAVTSLSCLNVPCMMVPMLESPTAFKQILIRSVNQQDKHILLHLLSNSALTSMQDFRHVKESNKSFYSQYKIILRYFKTGVYSSSVQAWALLASLFYKYDRYMECIQILNYSLSKCTPGNILINLNNDIVEQSIFQDLKQTIGLSLTCKYFIIRDVSMLEPFQLLPTELSPLINKKIDYIKLFPPVVYLHVLHYFCLHHLGDTSGKIFALRDLELTIRERYFIRECGNNLAIANKCFSIAKSML</sequence>
<dbReference type="EC" id="2.7.7.86" evidence="4"/>
<dbReference type="Pfam" id="PF03281">
    <property type="entry name" value="Mab-21"/>
    <property type="match status" value="1"/>
</dbReference>
<name>A0A8B6CA86_MYTGA</name>
<protein>
    <submittedName>
        <fullName evidence="4">Cyclic GMP-AMP synthase</fullName>
        <ecNumber evidence="4">2.7.7.86</ecNumber>
    </submittedName>
</protein>
<dbReference type="InterPro" id="IPR024810">
    <property type="entry name" value="MAB21L/cGLR"/>
</dbReference>
<proteinExistence type="inferred from homology"/>
<gene>
    <name evidence="4" type="ORF">MGAL_10B008708</name>
</gene>
<feature type="domain" description="Mab-21-like nucleotidyltransferase" evidence="2">
    <location>
        <begin position="166"/>
        <end position="233"/>
    </location>
</feature>
<feature type="domain" description="Mab-21-like HhH/H2TH-like" evidence="3">
    <location>
        <begin position="242"/>
        <end position="319"/>
    </location>
</feature>
<dbReference type="InterPro" id="IPR046903">
    <property type="entry name" value="Mab-21-like_nuc_Trfase"/>
</dbReference>
<evidence type="ECO:0000313" key="4">
    <source>
        <dbReference type="EMBL" id="VDI02251.1"/>
    </source>
</evidence>
<dbReference type="AlphaFoldDB" id="A0A8B6CA86"/>
<evidence type="ECO:0000313" key="5">
    <source>
        <dbReference type="Proteomes" id="UP000596742"/>
    </source>
</evidence>
<dbReference type="OrthoDB" id="6092547at2759"/>
<keyword evidence="4" id="KW-0808">Transferase</keyword>
<evidence type="ECO:0000259" key="3">
    <source>
        <dbReference type="Pfam" id="PF20266"/>
    </source>
</evidence>
<dbReference type="GO" id="GO:0061501">
    <property type="term" value="F:2',3'-cyclic GMP-AMP synthase activity"/>
    <property type="evidence" value="ECO:0007669"/>
    <property type="project" value="UniProtKB-EC"/>
</dbReference>
<accession>A0A8B6CA86</accession>
<dbReference type="EMBL" id="UYJE01001444">
    <property type="protein sequence ID" value="VDI02251.1"/>
    <property type="molecule type" value="Genomic_DNA"/>
</dbReference>
<dbReference type="Gene3D" id="1.10.1410.40">
    <property type="match status" value="1"/>
</dbReference>
<dbReference type="SMART" id="SM01265">
    <property type="entry name" value="Mab-21"/>
    <property type="match status" value="1"/>
</dbReference>
<dbReference type="Pfam" id="PF20266">
    <property type="entry name" value="Mab-21_C"/>
    <property type="match status" value="1"/>
</dbReference>
<keyword evidence="5" id="KW-1185">Reference proteome</keyword>
<comment type="caution">
    <text evidence="4">The sequence shown here is derived from an EMBL/GenBank/DDBJ whole genome shotgun (WGS) entry which is preliminary data.</text>
</comment>
<evidence type="ECO:0000259" key="2">
    <source>
        <dbReference type="Pfam" id="PF03281"/>
    </source>
</evidence>
<comment type="similarity">
    <text evidence="1">Belongs to the mab-21 family.</text>
</comment>
<evidence type="ECO:0000256" key="1">
    <source>
        <dbReference type="ARBA" id="ARBA00008307"/>
    </source>
</evidence>
<dbReference type="PANTHER" id="PTHR10656">
    <property type="entry name" value="CELL FATE DETERMINING PROTEIN MAB21-RELATED"/>
    <property type="match status" value="1"/>
</dbReference>
<reference evidence="4" key="1">
    <citation type="submission" date="2018-11" db="EMBL/GenBank/DDBJ databases">
        <authorList>
            <person name="Alioto T."/>
            <person name="Alioto T."/>
        </authorList>
    </citation>
    <scope>NUCLEOTIDE SEQUENCE</scope>
</reference>
<dbReference type="InterPro" id="IPR046906">
    <property type="entry name" value="Mab-21_HhH/H2TH-like"/>
</dbReference>
<dbReference type="PANTHER" id="PTHR10656:SF69">
    <property type="entry name" value="MAB-21-LIKE HHH_H2TH-LIKE DOMAIN-CONTAINING PROTEIN"/>
    <property type="match status" value="1"/>
</dbReference>